<feature type="transmembrane region" description="Helical" evidence="17">
    <location>
        <begin position="392"/>
        <end position="415"/>
    </location>
</feature>
<accession>A0A9N8HN30</accession>
<keyword evidence="5 17" id="KW-0812">Transmembrane</keyword>
<dbReference type="PROSITE" id="PS00217">
    <property type="entry name" value="SUGAR_TRANSPORT_2"/>
    <property type="match status" value="1"/>
</dbReference>
<feature type="transmembrane region" description="Helical" evidence="17">
    <location>
        <begin position="87"/>
        <end position="106"/>
    </location>
</feature>
<dbReference type="InterPro" id="IPR003663">
    <property type="entry name" value="Sugar/inositol_transpt"/>
</dbReference>
<comment type="caution">
    <text evidence="19">The sequence shown here is derived from an EMBL/GenBank/DDBJ whole genome shotgun (WGS) entry which is preliminary data.</text>
</comment>
<keyword evidence="4 15" id="KW-0813">Transport</keyword>
<dbReference type="PRINTS" id="PR00171">
    <property type="entry name" value="SUGRTRNSPORT"/>
</dbReference>
<evidence type="ECO:0000259" key="18">
    <source>
        <dbReference type="PROSITE" id="PS50850"/>
    </source>
</evidence>
<comment type="subcellular location">
    <subcellularLocation>
        <location evidence="1">Membrane</location>
        <topology evidence="1">Multi-pass membrane protein</topology>
    </subcellularLocation>
</comment>
<dbReference type="InterPro" id="IPR005829">
    <property type="entry name" value="Sugar_transporter_CS"/>
</dbReference>
<dbReference type="Gene3D" id="1.20.1250.20">
    <property type="entry name" value="MFS general substrate transporter like domains"/>
    <property type="match status" value="1"/>
</dbReference>
<dbReference type="EMBL" id="CAICTM010001048">
    <property type="protein sequence ID" value="CAB9519821.1"/>
    <property type="molecule type" value="Genomic_DNA"/>
</dbReference>
<dbReference type="PROSITE" id="PS50850">
    <property type="entry name" value="MFS"/>
    <property type="match status" value="1"/>
</dbReference>
<dbReference type="PANTHER" id="PTHR48020:SF12">
    <property type="entry name" value="PROTON MYO-INOSITOL COTRANSPORTER"/>
    <property type="match status" value="1"/>
</dbReference>
<dbReference type="PANTHER" id="PTHR48020">
    <property type="entry name" value="PROTON MYO-INOSITOL COTRANSPORTER"/>
    <property type="match status" value="1"/>
</dbReference>
<feature type="transmembrane region" description="Helical" evidence="17">
    <location>
        <begin position="453"/>
        <end position="477"/>
    </location>
</feature>
<evidence type="ECO:0000256" key="8">
    <source>
        <dbReference type="ARBA" id="ARBA00044637"/>
    </source>
</evidence>
<evidence type="ECO:0000256" key="2">
    <source>
        <dbReference type="ARBA" id="ARBA00010992"/>
    </source>
</evidence>
<feature type="transmembrane region" description="Helical" evidence="17">
    <location>
        <begin position="359"/>
        <end position="380"/>
    </location>
</feature>
<comment type="catalytic activity">
    <reaction evidence="9">
        <text>D-glucose(out) = D-glucose(in)</text>
        <dbReference type="Rhea" id="RHEA:60376"/>
        <dbReference type="ChEBI" id="CHEBI:4167"/>
    </reaction>
    <physiologicalReaction direction="left-to-right" evidence="9">
        <dbReference type="Rhea" id="RHEA:60377"/>
    </physiologicalReaction>
</comment>
<feature type="region of interest" description="Disordered" evidence="16">
    <location>
        <begin position="520"/>
        <end position="542"/>
    </location>
</feature>
<feature type="transmembrane region" description="Helical" evidence="17">
    <location>
        <begin position="115"/>
        <end position="134"/>
    </location>
</feature>
<evidence type="ECO:0000256" key="9">
    <source>
        <dbReference type="ARBA" id="ARBA00044648"/>
    </source>
</evidence>
<feature type="region of interest" description="Disordered" evidence="16">
    <location>
        <begin position="1"/>
        <end position="31"/>
    </location>
</feature>
<feature type="domain" description="Major facilitator superfamily (MFS) profile" evidence="18">
    <location>
        <begin position="49"/>
        <end position="481"/>
    </location>
</feature>
<feature type="transmembrane region" description="Helical" evidence="17">
    <location>
        <begin position="173"/>
        <end position="196"/>
    </location>
</feature>
<comment type="subunit">
    <text evidence="3">Homodimer.</text>
</comment>
<dbReference type="Pfam" id="PF00083">
    <property type="entry name" value="Sugar_tr"/>
    <property type="match status" value="1"/>
</dbReference>
<feature type="transmembrane region" description="Helical" evidence="17">
    <location>
        <begin position="140"/>
        <end position="161"/>
    </location>
</feature>
<feature type="compositionally biased region" description="Polar residues" evidence="16">
    <location>
        <begin position="14"/>
        <end position="24"/>
    </location>
</feature>
<dbReference type="InterPro" id="IPR020846">
    <property type="entry name" value="MFS_dom"/>
</dbReference>
<feature type="compositionally biased region" description="Polar residues" evidence="16">
    <location>
        <begin position="523"/>
        <end position="542"/>
    </location>
</feature>
<evidence type="ECO:0000256" key="12">
    <source>
        <dbReference type="ARBA" id="ARBA00044668"/>
    </source>
</evidence>
<protein>
    <recommendedName>
        <fullName evidence="14">Hexose transporter 1</fullName>
    </recommendedName>
</protein>
<comment type="catalytic activity">
    <reaction evidence="12">
        <text>D-glucosamine(out) = D-glucosamine(in)</text>
        <dbReference type="Rhea" id="RHEA:78423"/>
        <dbReference type="ChEBI" id="CHEBI:58723"/>
    </reaction>
    <physiologicalReaction direction="left-to-right" evidence="12">
        <dbReference type="Rhea" id="RHEA:78424"/>
    </physiologicalReaction>
</comment>
<keyword evidence="6 17" id="KW-1133">Transmembrane helix</keyword>
<evidence type="ECO:0000256" key="13">
    <source>
        <dbReference type="ARBA" id="ARBA00044710"/>
    </source>
</evidence>
<dbReference type="GO" id="GO:0022857">
    <property type="term" value="F:transmembrane transporter activity"/>
    <property type="evidence" value="ECO:0007669"/>
    <property type="project" value="InterPro"/>
</dbReference>
<reference evidence="19" key="1">
    <citation type="submission" date="2020-06" db="EMBL/GenBank/DDBJ databases">
        <authorList>
            <consortium name="Plant Systems Biology data submission"/>
        </authorList>
    </citation>
    <scope>NUCLEOTIDE SEQUENCE</scope>
    <source>
        <strain evidence="19">D6</strain>
    </source>
</reference>
<comment type="catalytic activity">
    <reaction evidence="8">
        <text>D-galactose(in) = D-galactose(out)</text>
        <dbReference type="Rhea" id="RHEA:34915"/>
        <dbReference type="ChEBI" id="CHEBI:4139"/>
    </reaction>
    <physiologicalReaction direction="right-to-left" evidence="8">
        <dbReference type="Rhea" id="RHEA:34917"/>
    </physiologicalReaction>
</comment>
<evidence type="ECO:0000256" key="11">
    <source>
        <dbReference type="ARBA" id="ARBA00044662"/>
    </source>
</evidence>
<dbReference type="AlphaFoldDB" id="A0A9N8HN30"/>
<evidence type="ECO:0000256" key="6">
    <source>
        <dbReference type="ARBA" id="ARBA00022989"/>
    </source>
</evidence>
<evidence type="ECO:0000256" key="17">
    <source>
        <dbReference type="SAM" id="Phobius"/>
    </source>
</evidence>
<dbReference type="SUPFAM" id="SSF103473">
    <property type="entry name" value="MFS general substrate transporter"/>
    <property type="match status" value="1"/>
</dbReference>
<feature type="transmembrane region" description="Helical" evidence="17">
    <location>
        <begin position="331"/>
        <end position="352"/>
    </location>
</feature>
<keyword evidence="7 17" id="KW-0472">Membrane</keyword>
<dbReference type="NCBIfam" id="TIGR00879">
    <property type="entry name" value="SP"/>
    <property type="match status" value="1"/>
</dbReference>
<dbReference type="OrthoDB" id="6339427at2759"/>
<evidence type="ECO:0000256" key="10">
    <source>
        <dbReference type="ARBA" id="ARBA00044656"/>
    </source>
</evidence>
<evidence type="ECO:0000313" key="19">
    <source>
        <dbReference type="EMBL" id="CAB9519821.1"/>
    </source>
</evidence>
<dbReference type="GO" id="GO:0016020">
    <property type="term" value="C:membrane"/>
    <property type="evidence" value="ECO:0007669"/>
    <property type="project" value="UniProtKB-SubCell"/>
</dbReference>
<name>A0A9N8HN30_9STRA</name>
<dbReference type="InterPro" id="IPR036259">
    <property type="entry name" value="MFS_trans_sf"/>
</dbReference>
<comment type="catalytic activity">
    <reaction evidence="10">
        <text>D-xylose(out) = D-xylose(in)</text>
        <dbReference type="Rhea" id="RHEA:78427"/>
        <dbReference type="ChEBI" id="CHEBI:53455"/>
    </reaction>
    <physiologicalReaction direction="left-to-right" evidence="10">
        <dbReference type="Rhea" id="RHEA:78428"/>
    </physiologicalReaction>
</comment>
<comment type="similarity">
    <text evidence="2 15">Belongs to the major facilitator superfamily. Sugar transporter (TC 2.A.1.1) family.</text>
</comment>
<evidence type="ECO:0000256" key="1">
    <source>
        <dbReference type="ARBA" id="ARBA00004141"/>
    </source>
</evidence>
<evidence type="ECO:0000313" key="20">
    <source>
        <dbReference type="Proteomes" id="UP001153069"/>
    </source>
</evidence>
<sequence length="542" mass="58754">MASTEMTPVPPNVETPSSSRPTLKQSHEGEHHGDYGGQEIPLLQATKVFALCAAVNSCNLGFDIGVSTSVGQLIQEDFELSDVQREIFVGSLNFFAMFGAFASNYFSDSYGRRQTFIIAAIGFIFGIIIMSLAPNFGILIFGRVFVGLGVGVGMAVDPVYISEISPAKHRGRLVTWSEIAINAGIVLGFSMGIFFADINTGAQWRIMLAMGMILPSVMIFLVINVMPESPRWFVSQGMEAEAKTVLEQVYPPNYPVTEIVDDIKEALERERIAEQTLGWSVICSPTPAFRRMLIVGIGTAVAQQAVGIDALQYYLTDVLETSGVESNRMQSFIMVILGGVKLAVIFVSGSLFDTRGRRPLFFASLLGMAVALLALSIIYWTSDNDNPNAVLLTIVIAIYLACFSFGMGPGAWLVPSEVFATSIRAKAMSIATTLNRATACLMSSTFLSTKNTLTWAGFFLLMVFVCLIVCVFLYFYLPETKGRSLEDMSVYFAEITGDTSILEAEKKLRGDEAQAVLDGAETPTGNAAEQEASATQEGGTLT</sequence>
<feature type="transmembrane region" description="Helical" evidence="17">
    <location>
        <begin position="292"/>
        <end position="311"/>
    </location>
</feature>
<comment type="catalytic activity">
    <reaction evidence="13">
        <text>D-fructose(out) = D-fructose(in)</text>
        <dbReference type="Rhea" id="RHEA:60372"/>
        <dbReference type="ChEBI" id="CHEBI:37721"/>
    </reaction>
    <physiologicalReaction direction="left-to-right" evidence="13">
        <dbReference type="Rhea" id="RHEA:60373"/>
    </physiologicalReaction>
</comment>
<comment type="catalytic activity">
    <reaction evidence="11">
        <text>D-mannose(out) = D-mannose(in)</text>
        <dbReference type="Rhea" id="RHEA:78391"/>
        <dbReference type="ChEBI" id="CHEBI:4208"/>
    </reaction>
    <physiologicalReaction direction="left-to-right" evidence="11">
        <dbReference type="Rhea" id="RHEA:78392"/>
    </physiologicalReaction>
</comment>
<evidence type="ECO:0000256" key="15">
    <source>
        <dbReference type="RuleBase" id="RU003346"/>
    </source>
</evidence>
<evidence type="ECO:0000256" key="3">
    <source>
        <dbReference type="ARBA" id="ARBA00011738"/>
    </source>
</evidence>
<keyword evidence="20" id="KW-1185">Reference proteome</keyword>
<proteinExistence type="inferred from homology"/>
<evidence type="ECO:0000256" key="14">
    <source>
        <dbReference type="ARBA" id="ARBA00044780"/>
    </source>
</evidence>
<evidence type="ECO:0000256" key="16">
    <source>
        <dbReference type="SAM" id="MobiDB-lite"/>
    </source>
</evidence>
<organism evidence="19 20">
    <name type="scientific">Seminavis robusta</name>
    <dbReference type="NCBI Taxonomy" id="568900"/>
    <lineage>
        <taxon>Eukaryota</taxon>
        <taxon>Sar</taxon>
        <taxon>Stramenopiles</taxon>
        <taxon>Ochrophyta</taxon>
        <taxon>Bacillariophyta</taxon>
        <taxon>Bacillariophyceae</taxon>
        <taxon>Bacillariophycidae</taxon>
        <taxon>Naviculales</taxon>
        <taxon>Naviculaceae</taxon>
        <taxon>Seminavis</taxon>
    </lineage>
</organism>
<dbReference type="InterPro" id="IPR050814">
    <property type="entry name" value="Myo-inositol_Transporter"/>
</dbReference>
<dbReference type="Proteomes" id="UP001153069">
    <property type="component" value="Unassembled WGS sequence"/>
</dbReference>
<evidence type="ECO:0000256" key="4">
    <source>
        <dbReference type="ARBA" id="ARBA00022448"/>
    </source>
</evidence>
<evidence type="ECO:0000256" key="7">
    <source>
        <dbReference type="ARBA" id="ARBA00023136"/>
    </source>
</evidence>
<dbReference type="InterPro" id="IPR005828">
    <property type="entry name" value="MFS_sugar_transport-like"/>
</dbReference>
<feature type="transmembrane region" description="Helical" evidence="17">
    <location>
        <begin position="202"/>
        <end position="223"/>
    </location>
</feature>
<gene>
    <name evidence="19" type="ORF">SEMRO_1050_G235460.1</name>
</gene>
<evidence type="ECO:0000256" key="5">
    <source>
        <dbReference type="ARBA" id="ARBA00022692"/>
    </source>
</evidence>